<comment type="caution">
    <text evidence="1">The sequence shown here is derived from an EMBL/GenBank/DDBJ whole genome shotgun (WGS) entry which is preliminary data.</text>
</comment>
<protein>
    <submittedName>
        <fullName evidence="1">Uncharacterized protein</fullName>
    </submittedName>
</protein>
<evidence type="ECO:0000313" key="1">
    <source>
        <dbReference type="EMBL" id="RRT55105.1"/>
    </source>
</evidence>
<dbReference type="AlphaFoldDB" id="A0A426YTS2"/>
<name>A0A426YTS2_ENSVE</name>
<reference evidence="1 2" key="1">
    <citation type="journal article" date="2014" name="Agronomy (Basel)">
        <title>A Draft Genome Sequence for Ensete ventricosum, the Drought-Tolerant Tree Against Hunger.</title>
        <authorList>
            <person name="Harrison J."/>
            <person name="Moore K.A."/>
            <person name="Paszkiewicz K."/>
            <person name="Jones T."/>
            <person name="Grant M."/>
            <person name="Ambacheew D."/>
            <person name="Muzemil S."/>
            <person name="Studholme D.J."/>
        </authorList>
    </citation>
    <scope>NUCLEOTIDE SEQUENCE [LARGE SCALE GENOMIC DNA]</scope>
</reference>
<organism evidence="1 2">
    <name type="scientific">Ensete ventricosum</name>
    <name type="common">Abyssinian banana</name>
    <name type="synonym">Musa ensete</name>
    <dbReference type="NCBI Taxonomy" id="4639"/>
    <lineage>
        <taxon>Eukaryota</taxon>
        <taxon>Viridiplantae</taxon>
        <taxon>Streptophyta</taxon>
        <taxon>Embryophyta</taxon>
        <taxon>Tracheophyta</taxon>
        <taxon>Spermatophyta</taxon>
        <taxon>Magnoliopsida</taxon>
        <taxon>Liliopsida</taxon>
        <taxon>Zingiberales</taxon>
        <taxon>Musaceae</taxon>
        <taxon>Ensete</taxon>
    </lineage>
</organism>
<proteinExistence type="predicted"/>
<dbReference type="Proteomes" id="UP000287651">
    <property type="component" value="Unassembled WGS sequence"/>
</dbReference>
<sequence length="115" mass="12887">MGPYLRIRGVEAGVEGLSPESIARLPMAIRKPWTGMSRAILALSLYDLSWSPRPNGDCTMPDDVVRWVSAPTVVHHPHAVGRPSPCQVNRPCSRSALSRPRRLAYGMVYYFPYHK</sequence>
<gene>
    <name evidence="1" type="ORF">B296_00048715</name>
</gene>
<dbReference type="EMBL" id="AMZH03010250">
    <property type="protein sequence ID" value="RRT55105.1"/>
    <property type="molecule type" value="Genomic_DNA"/>
</dbReference>
<accession>A0A426YTS2</accession>
<evidence type="ECO:0000313" key="2">
    <source>
        <dbReference type="Proteomes" id="UP000287651"/>
    </source>
</evidence>